<dbReference type="Proteomes" id="UP000799118">
    <property type="component" value="Unassembled WGS sequence"/>
</dbReference>
<name>A0A6A4I8Z2_9AGAR</name>
<keyword evidence="1" id="KW-0812">Transmembrane</keyword>
<protein>
    <submittedName>
        <fullName evidence="2">Uncharacterized protein</fullName>
    </submittedName>
</protein>
<evidence type="ECO:0000256" key="1">
    <source>
        <dbReference type="SAM" id="Phobius"/>
    </source>
</evidence>
<keyword evidence="1" id="KW-0472">Membrane</keyword>
<organism evidence="2 3">
    <name type="scientific">Gymnopus androsaceus JB14</name>
    <dbReference type="NCBI Taxonomy" id="1447944"/>
    <lineage>
        <taxon>Eukaryota</taxon>
        <taxon>Fungi</taxon>
        <taxon>Dikarya</taxon>
        <taxon>Basidiomycota</taxon>
        <taxon>Agaricomycotina</taxon>
        <taxon>Agaricomycetes</taxon>
        <taxon>Agaricomycetidae</taxon>
        <taxon>Agaricales</taxon>
        <taxon>Marasmiineae</taxon>
        <taxon>Omphalotaceae</taxon>
        <taxon>Gymnopus</taxon>
    </lineage>
</organism>
<proteinExistence type="predicted"/>
<sequence length="100" mass="11141">MRALVNGYKSCSDPSTRLTRTQLSVPVLSKAIFSSSFFFALITFLKMFSSISKVVALAILVVAAGASPTTNGTWRTDHDCDGHRPIYEHFCFSVQHRRNQ</sequence>
<keyword evidence="3" id="KW-1185">Reference proteome</keyword>
<reference evidence="2" key="1">
    <citation type="journal article" date="2019" name="Environ. Microbiol.">
        <title>Fungal ecological strategies reflected in gene transcription - a case study of two litter decomposers.</title>
        <authorList>
            <person name="Barbi F."/>
            <person name="Kohler A."/>
            <person name="Barry K."/>
            <person name="Baskaran P."/>
            <person name="Daum C."/>
            <person name="Fauchery L."/>
            <person name="Ihrmark K."/>
            <person name="Kuo A."/>
            <person name="LaButti K."/>
            <person name="Lipzen A."/>
            <person name="Morin E."/>
            <person name="Grigoriev I.V."/>
            <person name="Henrissat B."/>
            <person name="Lindahl B."/>
            <person name="Martin F."/>
        </authorList>
    </citation>
    <scope>NUCLEOTIDE SEQUENCE</scope>
    <source>
        <strain evidence="2">JB14</strain>
    </source>
</reference>
<gene>
    <name evidence="2" type="ORF">BT96DRAFT_346977</name>
</gene>
<keyword evidence="1" id="KW-1133">Transmembrane helix</keyword>
<evidence type="ECO:0000313" key="2">
    <source>
        <dbReference type="EMBL" id="KAE9405264.1"/>
    </source>
</evidence>
<evidence type="ECO:0000313" key="3">
    <source>
        <dbReference type="Proteomes" id="UP000799118"/>
    </source>
</evidence>
<feature type="transmembrane region" description="Helical" evidence="1">
    <location>
        <begin position="27"/>
        <end position="45"/>
    </location>
</feature>
<accession>A0A6A4I8Z2</accession>
<dbReference type="AlphaFoldDB" id="A0A6A4I8Z2"/>
<dbReference type="EMBL" id="ML769410">
    <property type="protein sequence ID" value="KAE9405264.1"/>
    <property type="molecule type" value="Genomic_DNA"/>
</dbReference>